<evidence type="ECO:0000313" key="2">
    <source>
        <dbReference type="EMBL" id="KAF4648517.1"/>
    </source>
</evidence>
<feature type="region of interest" description="Disordered" evidence="1">
    <location>
        <begin position="56"/>
        <end position="96"/>
    </location>
</feature>
<feature type="compositionally biased region" description="Polar residues" evidence="1">
    <location>
        <begin position="56"/>
        <end position="90"/>
    </location>
</feature>
<evidence type="ECO:0000256" key="1">
    <source>
        <dbReference type="SAM" id="MobiDB-lite"/>
    </source>
</evidence>
<feature type="region of interest" description="Disordered" evidence="1">
    <location>
        <begin position="115"/>
        <end position="136"/>
    </location>
</feature>
<accession>A0A7J6KN68</accession>
<organism evidence="2 3">
    <name type="scientific">Perkinsus chesapeaki</name>
    <name type="common">Clam parasite</name>
    <name type="synonym">Perkinsus andrewsi</name>
    <dbReference type="NCBI Taxonomy" id="330153"/>
    <lineage>
        <taxon>Eukaryota</taxon>
        <taxon>Sar</taxon>
        <taxon>Alveolata</taxon>
        <taxon>Perkinsozoa</taxon>
        <taxon>Perkinsea</taxon>
        <taxon>Perkinsida</taxon>
        <taxon>Perkinsidae</taxon>
        <taxon>Perkinsus</taxon>
    </lineage>
</organism>
<protein>
    <recommendedName>
        <fullName evidence="4">Peptidase A2 domain-containing protein</fullName>
    </recommendedName>
</protein>
<proteinExistence type="predicted"/>
<evidence type="ECO:0000313" key="3">
    <source>
        <dbReference type="Proteomes" id="UP000591131"/>
    </source>
</evidence>
<dbReference type="Proteomes" id="UP000591131">
    <property type="component" value="Unassembled WGS sequence"/>
</dbReference>
<sequence>MRPSYRKIATTVYPHVRDVNQLAENLILWEVHQAAGPSGVTTGKDGVKAVNDMESGTIQSSSGFNPNEADSATSGTSGPAPSTGDDNSGPQGVRGRKPIKCWTCGGPHLRRNCPLGRSASGSTTQPGQHSTDDASVPKNNFELVDVLVDEEDCVRQLKMGDPLFQLILREKGDCGARVECLLDTGARGCGYMSRNLYENLKSVKVITDNLNPCSGVRFGNNLPCGADGEITLTVDGYGELPFKVLPALEPDVILGLSAMARCPGLRQLLLGYLADMPNLLTFQMIRPDDCRVIDCSSDALFVTQTEDGCFEVHCPAFERGHILPYVEAPRRRSLWKAELINRWITAASKDGRWSEISPDQAVFISEVVLVCKDPSIGIQNPSGLTDDQIRKQYRVTLDCRRVNSLKLYEQSTGE</sequence>
<evidence type="ECO:0008006" key="4">
    <source>
        <dbReference type="Google" id="ProtNLM"/>
    </source>
</evidence>
<dbReference type="OrthoDB" id="8026949at2759"/>
<dbReference type="EMBL" id="JAAPAO010001946">
    <property type="protein sequence ID" value="KAF4648517.1"/>
    <property type="molecule type" value="Genomic_DNA"/>
</dbReference>
<keyword evidence="3" id="KW-1185">Reference proteome</keyword>
<dbReference type="AlphaFoldDB" id="A0A7J6KN68"/>
<name>A0A7J6KN68_PERCH</name>
<reference evidence="2 3" key="1">
    <citation type="submission" date="2020-04" db="EMBL/GenBank/DDBJ databases">
        <title>Perkinsus chesapeaki whole genome sequence.</title>
        <authorList>
            <person name="Bogema D.R."/>
        </authorList>
    </citation>
    <scope>NUCLEOTIDE SEQUENCE [LARGE SCALE GENOMIC DNA]</scope>
    <source>
        <strain evidence="2">ATCC PRA-425</strain>
    </source>
</reference>
<feature type="compositionally biased region" description="Polar residues" evidence="1">
    <location>
        <begin position="119"/>
        <end position="129"/>
    </location>
</feature>
<gene>
    <name evidence="2" type="ORF">FOL47_003130</name>
</gene>
<comment type="caution">
    <text evidence="2">The sequence shown here is derived from an EMBL/GenBank/DDBJ whole genome shotgun (WGS) entry which is preliminary data.</text>
</comment>